<organism evidence="2 3">
    <name type="scientific">Phenylobacterium montanum</name>
    <dbReference type="NCBI Taxonomy" id="2823693"/>
    <lineage>
        <taxon>Bacteria</taxon>
        <taxon>Pseudomonadati</taxon>
        <taxon>Pseudomonadota</taxon>
        <taxon>Alphaproteobacteria</taxon>
        <taxon>Caulobacterales</taxon>
        <taxon>Caulobacteraceae</taxon>
        <taxon>Phenylobacterium</taxon>
    </lineage>
</organism>
<dbReference type="InterPro" id="IPR032710">
    <property type="entry name" value="NTF2-like_dom_sf"/>
</dbReference>
<evidence type="ECO:0000313" key="3">
    <source>
        <dbReference type="Proteomes" id="UP000676409"/>
    </source>
</evidence>
<dbReference type="Proteomes" id="UP000676409">
    <property type="component" value="Chromosome"/>
</dbReference>
<dbReference type="Gene3D" id="3.10.450.50">
    <property type="match status" value="1"/>
</dbReference>
<evidence type="ECO:0000259" key="1">
    <source>
        <dbReference type="Pfam" id="PF13577"/>
    </source>
</evidence>
<dbReference type="Pfam" id="PF13577">
    <property type="entry name" value="SnoaL_4"/>
    <property type="match status" value="1"/>
</dbReference>
<dbReference type="CDD" id="cd00531">
    <property type="entry name" value="NTF2_like"/>
    <property type="match status" value="1"/>
</dbReference>
<reference evidence="2" key="1">
    <citation type="submission" date="2021-04" db="EMBL/GenBank/DDBJ databases">
        <title>The complete genome sequence of Caulobacter sp. S6.</title>
        <authorList>
            <person name="Tang Y."/>
            <person name="Ouyang W."/>
            <person name="Liu Q."/>
            <person name="Huang B."/>
            <person name="Guo Z."/>
            <person name="Lei P."/>
        </authorList>
    </citation>
    <scope>NUCLEOTIDE SEQUENCE</scope>
    <source>
        <strain evidence="2">S6</strain>
    </source>
</reference>
<dbReference type="InterPro" id="IPR037401">
    <property type="entry name" value="SnoaL-like"/>
</dbReference>
<feature type="domain" description="SnoaL-like" evidence="1">
    <location>
        <begin position="11"/>
        <end position="138"/>
    </location>
</feature>
<accession>A0A975G489</accession>
<dbReference type="KEGG" id="caul:KCG34_11135"/>
<protein>
    <submittedName>
        <fullName evidence="2">Nuclear transport factor 2 family protein</fullName>
    </submittedName>
</protein>
<sequence length="184" mass="20736">MDDHEKAALRALGDRVEIAEVIMRYCRAIDRGDEAMLRTCFHPDSTHRHGGFTGPSSDFCAHAMAVVAAVELTHHQLGQISIDLDGDLAHAETYFTAYHRFGANPPPGGRPHEDRIVGGRYLDRLERRAGAWRIARRHGVSEWRRYEAAADRGFFDEPAEWRGRRDKGDSVYVGLRRTDPSTPA</sequence>
<dbReference type="EMBL" id="CP073078">
    <property type="protein sequence ID" value="QUD90366.1"/>
    <property type="molecule type" value="Genomic_DNA"/>
</dbReference>
<dbReference type="RefSeq" id="WP_211940417.1">
    <property type="nucleotide sequence ID" value="NZ_CP073078.1"/>
</dbReference>
<dbReference type="AlphaFoldDB" id="A0A975G489"/>
<gene>
    <name evidence="2" type="ORF">KCG34_11135</name>
</gene>
<evidence type="ECO:0000313" key="2">
    <source>
        <dbReference type="EMBL" id="QUD90366.1"/>
    </source>
</evidence>
<name>A0A975G489_9CAUL</name>
<dbReference type="SUPFAM" id="SSF54427">
    <property type="entry name" value="NTF2-like"/>
    <property type="match status" value="1"/>
</dbReference>
<keyword evidence="3" id="KW-1185">Reference proteome</keyword>
<proteinExistence type="predicted"/>